<evidence type="ECO:0000256" key="2">
    <source>
        <dbReference type="ARBA" id="ARBA00022475"/>
    </source>
</evidence>
<feature type="domain" description="ABC-type uncharacterised transport system" evidence="7">
    <location>
        <begin position="574"/>
        <end position="880"/>
    </location>
</feature>
<dbReference type="RefSeq" id="WP_037445655.1">
    <property type="nucleotide sequence ID" value="NZ_JPEO01000025.1"/>
</dbReference>
<protein>
    <submittedName>
        <fullName evidence="9">ABC transporter permease</fullName>
    </submittedName>
</protein>
<evidence type="ECO:0000313" key="9">
    <source>
        <dbReference type="EMBL" id="KFZ36044.1"/>
    </source>
</evidence>
<feature type="domain" description="DUF7088" evidence="8">
    <location>
        <begin position="282"/>
        <end position="382"/>
    </location>
</feature>
<feature type="transmembrane region" description="Helical" evidence="6">
    <location>
        <begin position="917"/>
        <end position="934"/>
    </location>
</feature>
<feature type="transmembrane region" description="Helical" evidence="6">
    <location>
        <begin position="56"/>
        <end position="73"/>
    </location>
</feature>
<keyword evidence="10" id="KW-1185">Reference proteome</keyword>
<dbReference type="InterPro" id="IPR019196">
    <property type="entry name" value="ABC_transp_unknown"/>
</dbReference>
<dbReference type="InterPro" id="IPR051449">
    <property type="entry name" value="ABC-2_transporter_component"/>
</dbReference>
<evidence type="ECO:0000256" key="3">
    <source>
        <dbReference type="ARBA" id="ARBA00022692"/>
    </source>
</evidence>
<feature type="transmembrane region" description="Helical" evidence="6">
    <location>
        <begin position="93"/>
        <end position="113"/>
    </location>
</feature>
<dbReference type="Pfam" id="PF23357">
    <property type="entry name" value="DUF7088"/>
    <property type="match status" value="2"/>
</dbReference>
<evidence type="ECO:0000313" key="10">
    <source>
        <dbReference type="Proteomes" id="UP000029264"/>
    </source>
</evidence>
<feature type="transmembrane region" description="Helical" evidence="6">
    <location>
        <begin position="253"/>
        <end position="269"/>
    </location>
</feature>
<evidence type="ECO:0000256" key="5">
    <source>
        <dbReference type="ARBA" id="ARBA00023136"/>
    </source>
</evidence>
<evidence type="ECO:0000259" key="8">
    <source>
        <dbReference type="Pfam" id="PF23357"/>
    </source>
</evidence>
<feature type="transmembrane region" description="Helical" evidence="6">
    <location>
        <begin position="133"/>
        <end position="153"/>
    </location>
</feature>
<reference evidence="9 10" key="1">
    <citation type="submission" date="2014-06" db="EMBL/GenBank/DDBJ databases">
        <title>Shewanella sp. YQH10.</title>
        <authorList>
            <person name="Liu Y."/>
            <person name="Zeng R."/>
        </authorList>
    </citation>
    <scope>NUCLEOTIDE SEQUENCE [LARGE SCALE GENOMIC DNA]</scope>
    <source>
        <strain evidence="9 10">YQH10</strain>
    </source>
</reference>
<feature type="transmembrane region" description="Helical" evidence="6">
    <location>
        <begin position="216"/>
        <end position="232"/>
    </location>
</feature>
<comment type="subcellular location">
    <subcellularLocation>
        <location evidence="1">Cell membrane</location>
        <topology evidence="1">Multi-pass membrane protein</topology>
    </subcellularLocation>
</comment>
<dbReference type="AlphaFoldDB" id="A0A094JDB4"/>
<dbReference type="eggNOG" id="COG3225">
    <property type="taxonomic scope" value="Bacteria"/>
</dbReference>
<keyword evidence="4 6" id="KW-1133">Transmembrane helix</keyword>
<dbReference type="eggNOG" id="COG1277">
    <property type="taxonomic scope" value="Bacteria"/>
</dbReference>
<dbReference type="STRING" id="1515746.HR45_18365"/>
<evidence type="ECO:0000256" key="4">
    <source>
        <dbReference type="ARBA" id="ARBA00022989"/>
    </source>
</evidence>
<feature type="transmembrane region" description="Helical" evidence="6">
    <location>
        <begin position="160"/>
        <end position="178"/>
    </location>
</feature>
<accession>A0A094JDB4</accession>
<proteinExistence type="predicted"/>
<evidence type="ECO:0000259" key="7">
    <source>
        <dbReference type="Pfam" id="PF09822"/>
    </source>
</evidence>
<gene>
    <name evidence="9" type="ORF">HR45_18365</name>
</gene>
<keyword evidence="3 6" id="KW-0812">Transmembrane</keyword>
<sequence length="952" mass="105650">MAEWQQIARKEFRAFFNSPAAILFLGTFIVACLFVVFWVAGFFARNIADVRPLFNWIPLLLIFLVAALTMRSWSEEQRAGTLESLLTSPVNPLTLIIGKFAAMLGLVAIALLLTLPLPITVSLMGPLDWGPVIGGYVASLFLAAAYIAIGLYMSSRTDNAIVALILTLVVCGLFYLIGSPQLTNLFGYHAGDILRGLGTGSRFDSITRGVLDLRDLYYYLSLVGIFLALNMLRLERIRWAGNQQNSKHRQWRWVTALVVINFIAGNLWLNQVHWARLDMTQGQQYTLSEASKHYLAQLQEPLLIRGYFSAKTHPLLAPLVPQIKDLLQEYAVASGNKVHVEFIDPQKDQRAEQQAASRYGIKPLSFETANKYSAGVMSSYFNVVIAYGDKFKVLNYQDLIDVKGRGDHLDVLLKNPEYTVTSAIRNVMHQWQAGGNPFDTIHGDVVFHGYISGKQNLPAPLQKLRSALNEILSDLTQQAAGKLQTEFADPLQNPQLASTLKQEYGFAPQVMGLTDRKPFWFYMTLENGGSKVQIPLPEKLDKATLKHSIQAALQRLAPGFMKTVALAAPKANYMSPSNNSYSMLREELSKNLKVEDEDLSDGTVSQDADFLLVMAPKNLDEKSLFAIDQFLMRGGSVMIATSPYDVNIKQGLTAQSNSSGLSKWLAHFGMSMDSKLVLDPRNAALPIPVNRNVGGITIRQVQMMPYAYFPDLRDTQLDGDNPVTASLGQLTLNWASPLSIDNNLSAKRDVSTLLRSSDHSWLSAQLNLVPDYRSNPQSGFKPEGKPQSYPLAVAETGAFDSFFAGKASPLLNEQASGNKTQGKTATTVNSDKVSSLIAHSPESARLIVIASNGFASDNTLSLESQGLSSLYNKPIDFIQNSIDWSLEDPALLSLRGHTQFARTLVGMKLAQQQFWEYLNYGLAVLCLLLVWLWRRQVKRADTRRYQQILAEV</sequence>
<dbReference type="PANTHER" id="PTHR30294">
    <property type="entry name" value="MEMBRANE COMPONENT OF ABC TRANSPORTER YHHJ-RELATED"/>
    <property type="match status" value="1"/>
</dbReference>
<keyword evidence="5 6" id="KW-0472">Membrane</keyword>
<organism evidence="9 10">
    <name type="scientific">Shewanella mangrovi</name>
    <dbReference type="NCBI Taxonomy" id="1515746"/>
    <lineage>
        <taxon>Bacteria</taxon>
        <taxon>Pseudomonadati</taxon>
        <taxon>Pseudomonadota</taxon>
        <taxon>Gammaproteobacteria</taxon>
        <taxon>Alteromonadales</taxon>
        <taxon>Shewanellaceae</taxon>
        <taxon>Shewanella</taxon>
    </lineage>
</organism>
<comment type="caution">
    <text evidence="9">The sequence shown here is derived from an EMBL/GenBank/DDBJ whole genome shotgun (WGS) entry which is preliminary data.</text>
</comment>
<evidence type="ECO:0000256" key="6">
    <source>
        <dbReference type="SAM" id="Phobius"/>
    </source>
</evidence>
<dbReference type="Pfam" id="PF12679">
    <property type="entry name" value="ABC2_membrane_2"/>
    <property type="match status" value="1"/>
</dbReference>
<dbReference type="GO" id="GO:0140359">
    <property type="term" value="F:ABC-type transporter activity"/>
    <property type="evidence" value="ECO:0007669"/>
    <property type="project" value="InterPro"/>
</dbReference>
<name>A0A094JDB4_9GAMM</name>
<feature type="domain" description="DUF7088" evidence="8">
    <location>
        <begin position="441"/>
        <end position="514"/>
    </location>
</feature>
<dbReference type="GO" id="GO:0005886">
    <property type="term" value="C:plasma membrane"/>
    <property type="evidence" value="ECO:0007669"/>
    <property type="project" value="UniProtKB-SubCell"/>
</dbReference>
<keyword evidence="2" id="KW-1003">Cell membrane</keyword>
<dbReference type="Pfam" id="PF09822">
    <property type="entry name" value="ABC_transp_aux"/>
    <property type="match status" value="1"/>
</dbReference>
<dbReference type="OrthoDB" id="9794512at2"/>
<dbReference type="EMBL" id="JPEO01000025">
    <property type="protein sequence ID" value="KFZ36044.1"/>
    <property type="molecule type" value="Genomic_DNA"/>
</dbReference>
<dbReference type="InterPro" id="IPR055396">
    <property type="entry name" value="DUF7088"/>
</dbReference>
<feature type="transmembrane region" description="Helical" evidence="6">
    <location>
        <begin position="21"/>
        <end position="44"/>
    </location>
</feature>
<dbReference type="PANTHER" id="PTHR30294:SF29">
    <property type="entry name" value="MULTIDRUG ABC TRANSPORTER PERMEASE YBHS-RELATED"/>
    <property type="match status" value="1"/>
</dbReference>
<dbReference type="Proteomes" id="UP000029264">
    <property type="component" value="Unassembled WGS sequence"/>
</dbReference>
<evidence type="ECO:0000256" key="1">
    <source>
        <dbReference type="ARBA" id="ARBA00004651"/>
    </source>
</evidence>